<feature type="chain" id="PRO_5039624924" evidence="3">
    <location>
        <begin position="20"/>
        <end position="319"/>
    </location>
</feature>
<evidence type="ECO:0000256" key="1">
    <source>
        <dbReference type="ARBA" id="ARBA00008814"/>
    </source>
</evidence>
<accession>A0A0V8J8L4</accession>
<dbReference type="GO" id="GO:0071281">
    <property type="term" value="P:cellular response to iron ion"/>
    <property type="evidence" value="ECO:0007669"/>
    <property type="project" value="TreeGrafter"/>
</dbReference>
<dbReference type="PROSITE" id="PS51257">
    <property type="entry name" value="PROKAR_LIPOPROTEIN"/>
    <property type="match status" value="1"/>
</dbReference>
<dbReference type="InterPro" id="IPR002491">
    <property type="entry name" value="ABC_transptr_periplasmic_BD"/>
</dbReference>
<reference evidence="5 6" key="1">
    <citation type="journal article" date="2014" name="Antonie Van Leeuwenhoek">
        <title>Fictibacillus enclensis sp. nov., isolated from marine sediment.</title>
        <authorList>
            <person name="Dastager S.G."/>
            <person name="Mawlankar R."/>
            <person name="Srinivasan K."/>
            <person name="Tang S.K."/>
            <person name="Lee J.C."/>
            <person name="Ramana V.V."/>
            <person name="Shouche Y.S."/>
        </authorList>
    </citation>
    <scope>NUCLEOTIDE SEQUENCE [LARGE SCALE GENOMIC DNA]</scope>
    <source>
        <strain evidence="5 6">NIO-1003</strain>
    </source>
</reference>
<dbReference type="PANTHER" id="PTHR30535:SF34">
    <property type="entry name" value="MOLYBDATE-BINDING PROTEIN MOLA"/>
    <property type="match status" value="1"/>
</dbReference>
<dbReference type="CDD" id="cd01143">
    <property type="entry name" value="YvrC"/>
    <property type="match status" value="1"/>
</dbReference>
<dbReference type="Gene3D" id="3.40.50.1980">
    <property type="entry name" value="Nitrogenase molybdenum iron protein domain"/>
    <property type="match status" value="2"/>
</dbReference>
<feature type="signal peptide" evidence="3">
    <location>
        <begin position="1"/>
        <end position="19"/>
    </location>
</feature>
<dbReference type="EMBL" id="LNQN01000002">
    <property type="protein sequence ID" value="KSU83212.1"/>
    <property type="molecule type" value="Genomic_DNA"/>
</dbReference>
<evidence type="ECO:0000313" key="6">
    <source>
        <dbReference type="Proteomes" id="UP000054099"/>
    </source>
</evidence>
<proteinExistence type="inferred from homology"/>
<dbReference type="InterPro" id="IPR050902">
    <property type="entry name" value="ABC_Transporter_SBP"/>
</dbReference>
<evidence type="ECO:0000256" key="3">
    <source>
        <dbReference type="SAM" id="SignalP"/>
    </source>
</evidence>
<dbReference type="RefSeq" id="WP_061972008.1">
    <property type="nucleotide sequence ID" value="NZ_FMAV01000002.1"/>
</dbReference>
<feature type="domain" description="Fe/B12 periplasmic-binding" evidence="4">
    <location>
        <begin position="62"/>
        <end position="316"/>
    </location>
</feature>
<comment type="caution">
    <text evidence="5">The sequence shown here is derived from an EMBL/GenBank/DDBJ whole genome shotgun (WGS) entry which is preliminary data.</text>
</comment>
<organism evidence="5 6">
    <name type="scientific">Fictibacillus enclensis</name>
    <dbReference type="NCBI Taxonomy" id="1017270"/>
    <lineage>
        <taxon>Bacteria</taxon>
        <taxon>Bacillati</taxon>
        <taxon>Bacillota</taxon>
        <taxon>Bacilli</taxon>
        <taxon>Bacillales</taxon>
        <taxon>Fictibacillaceae</taxon>
        <taxon>Fictibacillus</taxon>
    </lineage>
</organism>
<dbReference type="PANTHER" id="PTHR30535">
    <property type="entry name" value="VITAMIN B12-BINDING PROTEIN"/>
    <property type="match status" value="1"/>
</dbReference>
<name>A0A0V8J8L4_9BACL</name>
<gene>
    <name evidence="5" type="ORF">AS030_11555</name>
</gene>
<protein>
    <submittedName>
        <fullName evidence="5">Iron ABC transporter substrate-binding protein</fullName>
    </submittedName>
</protein>
<keyword evidence="6" id="KW-1185">Reference proteome</keyword>
<dbReference type="Proteomes" id="UP000054099">
    <property type="component" value="Unassembled WGS sequence"/>
</dbReference>
<dbReference type="PROSITE" id="PS50983">
    <property type="entry name" value="FE_B12_PBP"/>
    <property type="match status" value="1"/>
</dbReference>
<dbReference type="NCBIfam" id="NF038402">
    <property type="entry name" value="TroA_like"/>
    <property type="match status" value="1"/>
</dbReference>
<evidence type="ECO:0000256" key="2">
    <source>
        <dbReference type="ARBA" id="ARBA00022729"/>
    </source>
</evidence>
<evidence type="ECO:0000313" key="5">
    <source>
        <dbReference type="EMBL" id="KSU83212.1"/>
    </source>
</evidence>
<dbReference type="FunFam" id="3.40.50.1980:FF:000035">
    <property type="entry name" value="Iron ABC transporter substrate-binding protein"/>
    <property type="match status" value="1"/>
</dbReference>
<dbReference type="AlphaFoldDB" id="A0A0V8J8L4"/>
<dbReference type="SUPFAM" id="SSF53807">
    <property type="entry name" value="Helical backbone' metal receptor"/>
    <property type="match status" value="1"/>
</dbReference>
<dbReference type="Pfam" id="PF01497">
    <property type="entry name" value="Peripla_BP_2"/>
    <property type="match status" value="1"/>
</dbReference>
<dbReference type="InterPro" id="IPR054828">
    <property type="entry name" value="Vit_B12_bind_prot"/>
</dbReference>
<evidence type="ECO:0000259" key="4">
    <source>
        <dbReference type="PROSITE" id="PS50983"/>
    </source>
</evidence>
<comment type="similarity">
    <text evidence="1">Belongs to the bacterial solute-binding protein 8 family.</text>
</comment>
<keyword evidence="2 3" id="KW-0732">Signal</keyword>
<sequence length="319" mass="34953">MKKLTQITMMLLLVIAVMAGCSAGNQSADKKEKGANSPKSEFPVTIKDASGENVKIEKKPKKIVSLIPSNTEVAFALGLDKEIVGVSDFDNYPEAATKKTKIGGMDFNVEKIVGMKPDLVLAHASSAHTSKQGIDQLKNAGIKVVVINEAQNFQDTYKSINMIAKATGTQKQGDKIVKSMKDDLADIKEKAKQVKKEKKVWVEVAPAPEIYTAGKGTFIDDMLTAIHAKNAAGSLKGWSKVSEEQPVKYNPDVIVTTYGYYSKNPKEQILSRKGWKDIPAVKNKNIYDVHSDKVTRPGPRLIEGVEELAKAIYPDVYKK</sequence>